<accession>A0A3D8GPG5</accession>
<feature type="transmembrane region" description="Helical" evidence="1">
    <location>
        <begin position="37"/>
        <end position="54"/>
    </location>
</feature>
<protein>
    <submittedName>
        <fullName evidence="2">Uncharacterized protein</fullName>
    </submittedName>
</protein>
<dbReference type="EMBL" id="QNQT01000006">
    <property type="protein sequence ID" value="RDU36182.1"/>
    <property type="molecule type" value="Genomic_DNA"/>
</dbReference>
<keyword evidence="1" id="KW-1133">Transmembrane helix</keyword>
<evidence type="ECO:0000313" key="2">
    <source>
        <dbReference type="EMBL" id="RDU36182.1"/>
    </source>
</evidence>
<dbReference type="RefSeq" id="WP_053367406.1">
    <property type="nucleotide sequence ID" value="NZ_QNQT01000006.1"/>
</dbReference>
<keyword evidence="3" id="KW-1185">Reference proteome</keyword>
<dbReference type="Proteomes" id="UP000257144">
    <property type="component" value="Unassembled WGS sequence"/>
</dbReference>
<keyword evidence="1" id="KW-0812">Transmembrane</keyword>
<keyword evidence="1" id="KW-0472">Membrane</keyword>
<dbReference type="InterPro" id="IPR054229">
    <property type="entry name" value="DUF6954"/>
</dbReference>
<gene>
    <name evidence="2" type="ORF">DRW41_14215</name>
</gene>
<reference evidence="2 3" key="1">
    <citation type="submission" date="2018-07" db="EMBL/GenBank/DDBJ databases">
        <title>Bacillus sp. YLB-04 draft genome sequence.</title>
        <authorList>
            <person name="Yu L."/>
            <person name="Tang X."/>
        </authorList>
    </citation>
    <scope>NUCLEOTIDE SEQUENCE [LARGE SCALE GENOMIC DNA]</scope>
    <source>
        <strain evidence="2 3">YLB-04</strain>
    </source>
</reference>
<organism evidence="2 3">
    <name type="scientific">Neobacillus piezotolerans</name>
    <dbReference type="NCBI Taxonomy" id="2259171"/>
    <lineage>
        <taxon>Bacteria</taxon>
        <taxon>Bacillati</taxon>
        <taxon>Bacillota</taxon>
        <taxon>Bacilli</taxon>
        <taxon>Bacillales</taxon>
        <taxon>Bacillaceae</taxon>
        <taxon>Neobacillus</taxon>
    </lineage>
</organism>
<name>A0A3D8GPG5_9BACI</name>
<comment type="caution">
    <text evidence="2">The sequence shown here is derived from an EMBL/GenBank/DDBJ whole genome shotgun (WGS) entry which is preliminary data.</text>
</comment>
<evidence type="ECO:0000256" key="1">
    <source>
        <dbReference type="SAM" id="Phobius"/>
    </source>
</evidence>
<proteinExistence type="predicted"/>
<evidence type="ECO:0000313" key="3">
    <source>
        <dbReference type="Proteomes" id="UP000257144"/>
    </source>
</evidence>
<dbReference type="AlphaFoldDB" id="A0A3D8GPG5"/>
<sequence>MKKWVWNLIFLILFALVTFFGVGPLLLADGVWIERVLPAIIVLAVYIYLSYLYRKIVLDKKKPRS</sequence>
<dbReference type="Pfam" id="PF22268">
    <property type="entry name" value="DUF6954"/>
    <property type="match status" value="1"/>
</dbReference>
<dbReference type="OrthoDB" id="2663457at2"/>